<dbReference type="AlphaFoldDB" id="A0A2P5YDH3"/>
<sequence length="149" mass="16801">MSNPRGKKMAVPTLKKCKGAASSSGPTTKIRNPFQKFPLGPQEELFQILRARPLEFDDPGTVQFRLSGLVRQLSVPEFGVALGLYTEDYKELQSSPLLRILQLHWKRFSTTCSTTTIATNRYNILLAQDLWTNEPLPPPKYPPPISYLP</sequence>
<accession>A0A2P5YDH3</accession>
<name>A0A2P5YDH3_GOSBA</name>
<proteinExistence type="predicted"/>
<gene>
    <name evidence="1" type="ORF">GOBAR_AA06927</name>
</gene>
<dbReference type="EMBL" id="KZ663324">
    <property type="protein sequence ID" value="PPS13649.1"/>
    <property type="molecule type" value="Genomic_DNA"/>
</dbReference>
<protein>
    <submittedName>
        <fullName evidence="1">Uncharacterized protein</fullName>
    </submittedName>
</protein>
<evidence type="ECO:0000313" key="2">
    <source>
        <dbReference type="Proteomes" id="UP000239757"/>
    </source>
</evidence>
<dbReference type="Proteomes" id="UP000239757">
    <property type="component" value="Unassembled WGS sequence"/>
</dbReference>
<evidence type="ECO:0000313" key="1">
    <source>
        <dbReference type="EMBL" id="PPS13649.1"/>
    </source>
</evidence>
<dbReference type="OrthoDB" id="1828268at2759"/>
<organism evidence="1 2">
    <name type="scientific">Gossypium barbadense</name>
    <name type="common">Sea Island cotton</name>
    <name type="synonym">Hibiscus barbadensis</name>
    <dbReference type="NCBI Taxonomy" id="3634"/>
    <lineage>
        <taxon>Eukaryota</taxon>
        <taxon>Viridiplantae</taxon>
        <taxon>Streptophyta</taxon>
        <taxon>Embryophyta</taxon>
        <taxon>Tracheophyta</taxon>
        <taxon>Spermatophyta</taxon>
        <taxon>Magnoliopsida</taxon>
        <taxon>eudicotyledons</taxon>
        <taxon>Gunneridae</taxon>
        <taxon>Pentapetalae</taxon>
        <taxon>rosids</taxon>
        <taxon>malvids</taxon>
        <taxon>Malvales</taxon>
        <taxon>Malvaceae</taxon>
        <taxon>Malvoideae</taxon>
        <taxon>Gossypium</taxon>
    </lineage>
</organism>
<reference evidence="1 2" key="1">
    <citation type="submission" date="2015-01" db="EMBL/GenBank/DDBJ databases">
        <title>Genome of allotetraploid Gossypium barbadense reveals genomic plasticity and fiber elongation in cotton evolution.</title>
        <authorList>
            <person name="Chen X."/>
            <person name="Liu X."/>
            <person name="Zhao B."/>
            <person name="Zheng H."/>
            <person name="Hu Y."/>
            <person name="Lu G."/>
            <person name="Yang C."/>
            <person name="Chen J."/>
            <person name="Shan C."/>
            <person name="Zhang L."/>
            <person name="Zhou Y."/>
            <person name="Wang L."/>
            <person name="Guo W."/>
            <person name="Bai Y."/>
            <person name="Ruan J."/>
            <person name="Shangguan X."/>
            <person name="Mao Y."/>
            <person name="Jiang J."/>
            <person name="Zhu Y."/>
            <person name="Lei J."/>
            <person name="Kang H."/>
            <person name="Chen S."/>
            <person name="He X."/>
            <person name="Wang R."/>
            <person name="Wang Y."/>
            <person name="Chen J."/>
            <person name="Wang L."/>
            <person name="Yu S."/>
            <person name="Wang B."/>
            <person name="Wei J."/>
            <person name="Song S."/>
            <person name="Lu X."/>
            <person name="Gao Z."/>
            <person name="Gu W."/>
            <person name="Deng X."/>
            <person name="Ma D."/>
            <person name="Wang S."/>
            <person name="Liang W."/>
            <person name="Fang L."/>
            <person name="Cai C."/>
            <person name="Zhu X."/>
            <person name="Zhou B."/>
            <person name="Zhang Y."/>
            <person name="Chen Z."/>
            <person name="Xu S."/>
            <person name="Zhu R."/>
            <person name="Wang S."/>
            <person name="Zhang T."/>
            <person name="Zhao G."/>
        </authorList>
    </citation>
    <scope>NUCLEOTIDE SEQUENCE [LARGE SCALE GENOMIC DNA]</scope>
    <source>
        <strain evidence="2">cv. Xinhai21</strain>
        <tissue evidence="1">Leaf</tissue>
    </source>
</reference>